<evidence type="ECO:0000256" key="2">
    <source>
        <dbReference type="ARBA" id="ARBA00022490"/>
    </source>
</evidence>
<evidence type="ECO:0000313" key="7">
    <source>
        <dbReference type="Proteomes" id="UP000051487"/>
    </source>
</evidence>
<keyword evidence="3" id="KW-0112">Calmodulin-binding</keyword>
<name>A0AAN4PRC1_ASPLE</name>
<dbReference type="InterPro" id="IPR036872">
    <property type="entry name" value="CH_dom_sf"/>
</dbReference>
<dbReference type="GO" id="GO:0051295">
    <property type="term" value="P:establishment of meiotic spindle localization"/>
    <property type="evidence" value="ECO:0007669"/>
    <property type="project" value="TreeGrafter"/>
</dbReference>
<dbReference type="InterPro" id="IPR001715">
    <property type="entry name" value="CH_dom"/>
</dbReference>
<dbReference type="GO" id="GO:0005737">
    <property type="term" value="C:cytoplasm"/>
    <property type="evidence" value="ECO:0007669"/>
    <property type="project" value="UniProtKB-SubCell"/>
</dbReference>
<gene>
    <name evidence="6" type="ORF">ALT_8616</name>
</gene>
<dbReference type="GO" id="GO:0005516">
    <property type="term" value="F:calmodulin binding"/>
    <property type="evidence" value="ECO:0007669"/>
    <property type="project" value="UniProtKB-KW"/>
</dbReference>
<proteinExistence type="predicted"/>
<dbReference type="AlphaFoldDB" id="A0AAN4PRC1"/>
<organism evidence="6 7">
    <name type="scientific">Aspergillus lentulus</name>
    <dbReference type="NCBI Taxonomy" id="293939"/>
    <lineage>
        <taxon>Eukaryota</taxon>
        <taxon>Fungi</taxon>
        <taxon>Dikarya</taxon>
        <taxon>Ascomycota</taxon>
        <taxon>Pezizomycotina</taxon>
        <taxon>Eurotiomycetes</taxon>
        <taxon>Eurotiomycetidae</taxon>
        <taxon>Eurotiales</taxon>
        <taxon>Aspergillaceae</taxon>
        <taxon>Aspergillus</taxon>
        <taxon>Aspergillus subgen. Fumigati</taxon>
    </lineage>
</organism>
<comment type="caution">
    <text evidence="6">The sequence shown here is derived from an EMBL/GenBank/DDBJ whole genome shotgun (WGS) entry which is preliminary data.</text>
</comment>
<dbReference type="GO" id="GO:0007051">
    <property type="term" value="P:spindle organization"/>
    <property type="evidence" value="ECO:0007669"/>
    <property type="project" value="TreeGrafter"/>
</dbReference>
<dbReference type="PANTHER" id="PTHR22706:SF1">
    <property type="entry name" value="ASSEMBLY FACTOR FOR SPINDLE MICROTUBULES"/>
    <property type="match status" value="1"/>
</dbReference>
<dbReference type="Proteomes" id="UP000051487">
    <property type="component" value="Unassembled WGS sequence"/>
</dbReference>
<dbReference type="PROSITE" id="PS50021">
    <property type="entry name" value="CH"/>
    <property type="match status" value="1"/>
</dbReference>
<dbReference type="GO" id="GO:0000278">
    <property type="term" value="P:mitotic cell cycle"/>
    <property type="evidence" value="ECO:0007669"/>
    <property type="project" value="TreeGrafter"/>
</dbReference>
<keyword evidence="2" id="KW-0963">Cytoplasm</keyword>
<dbReference type="PANTHER" id="PTHR22706">
    <property type="entry name" value="ASSEMBLY FACTOR FOR SPINDLE MICROTUBULES"/>
    <property type="match status" value="1"/>
</dbReference>
<feature type="compositionally biased region" description="Basic residues" evidence="4">
    <location>
        <begin position="947"/>
        <end position="957"/>
    </location>
</feature>
<dbReference type="SUPFAM" id="SSF47576">
    <property type="entry name" value="Calponin-homology domain, CH-domain"/>
    <property type="match status" value="1"/>
</dbReference>
<dbReference type="EMBL" id="BCLY01000016">
    <property type="protein sequence ID" value="GAQ11295.1"/>
    <property type="molecule type" value="Genomic_DNA"/>
</dbReference>
<evidence type="ECO:0000259" key="5">
    <source>
        <dbReference type="PROSITE" id="PS50021"/>
    </source>
</evidence>
<dbReference type="InterPro" id="IPR051185">
    <property type="entry name" value="ASPM"/>
</dbReference>
<dbReference type="Gene3D" id="1.10.418.10">
    <property type="entry name" value="Calponin-like domain"/>
    <property type="match status" value="1"/>
</dbReference>
<dbReference type="GO" id="GO:0000922">
    <property type="term" value="C:spindle pole"/>
    <property type="evidence" value="ECO:0007669"/>
    <property type="project" value="TreeGrafter"/>
</dbReference>
<feature type="region of interest" description="Disordered" evidence="4">
    <location>
        <begin position="927"/>
        <end position="957"/>
    </location>
</feature>
<comment type="subcellular location">
    <subcellularLocation>
        <location evidence="1">Cytoplasm</location>
    </subcellularLocation>
</comment>
<feature type="domain" description="Calponin-homology (CH)" evidence="5">
    <location>
        <begin position="574"/>
        <end position="707"/>
    </location>
</feature>
<sequence>MSGLLQEVGTPCPVKSRNSRNSDTIHTIDSSWEGSLECGEDTASLDFTTAIKNSTLIGVKAKRRMKTGTSFAIHDENEERPTLAMPKRKRESTISARVPGRKSSLLAQPAHRFRPKVSFASSSPSKPQLQKAEVKHQRQNIDAGAETNRSLLMRINGGGDEGQHKDKLKRDVRRNTVFIPPDDTTVASVFMTMFSPLKSDNLNHYVQDGTEINSLESQIARKRQAKRTMASSRKTPLQPSVEVPQGSAINIDIAGKNTGKENIPPGAMIFKPNDKGLWKSNTKEELYSKSSRALSGKARPFANTLTKPLAKVATSEGLRRSVLGEKRHNARAPVTGVGSKMDGTVRSSSRLEGAVLSASRRTPLSNALKQSKTYKTNASLLKKETAMTDFALITDDIVNPAMYEDHWLAHQEIVITQLINRLFDQTDGQMRYDDPAARRHELLQLYQSGPFVELHKRLQASLTYGSLSIPKDALTQTRRLKHDLGMKRKFLDIWLESYDLRALRAAAETVTGRRVENEFLDGDSHHFSVETTADKEKFLRRKLERFLDVFLVQNRDMDRDSQDLSHAGSDMISQAYRRTVLRSIMMVILLDKHQLQEYEYQMSNLAVDLRDGVRLTRIVELLFYPSAGAVGESAPPLDNHQWLLSRRLKFPCSNRTVKKYNVQIALDALKLAPDAAPLVRDVHAEDIVNGHREKTIALLWGLVSRWGLSELIDWDDVTKEIDRLRQKATSQLGYEQANDANLVKEKGPNDKMEDDDEAILLLKEWATILAHLSGLRLENLSTSFADGRIYEAIVNEYEEYILGNVASSHGQKPTSLAARLRALGCSSQFANLVSPSNSRKAHVFDSNFTVGGLAFLCSRLLLSTKRARAAIVLQSAWRRVLAHREAHRRSVARNLALQCSAVVQTRDRLLRAKAIILRWWRRMKEQRQQRSKMGSRSEKRLQAATRAPRRGHGRTRT</sequence>
<reference evidence="6 7" key="1">
    <citation type="submission" date="2015-11" db="EMBL/GenBank/DDBJ databases">
        <title>Aspergillus lentulus strain IFM 54703T.</title>
        <authorList>
            <person name="Kusuya Y."/>
            <person name="Sakai K."/>
            <person name="Kamei K."/>
            <person name="Takahashi H."/>
            <person name="Yaguchi T."/>
        </authorList>
    </citation>
    <scope>NUCLEOTIDE SEQUENCE [LARGE SCALE GENOMIC DNA]</scope>
    <source>
        <strain evidence="6 7">IFM 54703</strain>
    </source>
</reference>
<accession>A0AAN4PRC1</accession>
<evidence type="ECO:0000313" key="6">
    <source>
        <dbReference type="EMBL" id="GAQ11295.1"/>
    </source>
</evidence>
<protein>
    <recommendedName>
        <fullName evidence="5">Calponin-homology (CH) domain-containing protein</fullName>
    </recommendedName>
</protein>
<feature type="region of interest" description="Disordered" evidence="4">
    <location>
        <begin position="1"/>
        <end position="22"/>
    </location>
</feature>
<evidence type="ECO:0000256" key="4">
    <source>
        <dbReference type="SAM" id="MobiDB-lite"/>
    </source>
</evidence>
<evidence type="ECO:0000256" key="1">
    <source>
        <dbReference type="ARBA" id="ARBA00004496"/>
    </source>
</evidence>
<evidence type="ECO:0000256" key="3">
    <source>
        <dbReference type="ARBA" id="ARBA00022860"/>
    </source>
</evidence>